<keyword evidence="7 10" id="KW-0067">ATP-binding</keyword>
<evidence type="ECO:0000256" key="4">
    <source>
        <dbReference type="ARBA" id="ARBA00022679"/>
    </source>
</evidence>
<dbReference type="Proteomes" id="UP000004018">
    <property type="component" value="Unassembled WGS sequence"/>
</dbReference>
<comment type="similarity">
    <text evidence="3 10 13">Belongs to the IPP transferase family.</text>
</comment>
<keyword evidence="5 10" id="KW-0819">tRNA processing</keyword>
<gene>
    <name evidence="10 14" type="primary">miaA</name>
    <name evidence="14" type="ORF">HMPREF1039_1123</name>
</gene>
<dbReference type="Pfam" id="PF01715">
    <property type="entry name" value="IPPT"/>
    <property type="match status" value="1"/>
</dbReference>
<feature type="site" description="Interaction with substrate tRNA" evidence="10">
    <location>
        <position position="100"/>
    </location>
</feature>
<feature type="binding site" evidence="10">
    <location>
        <begin position="11"/>
        <end position="16"/>
    </location>
    <ligand>
        <name>substrate</name>
    </ligand>
</feature>
<feature type="site" description="Interaction with substrate tRNA" evidence="10">
    <location>
        <position position="127"/>
    </location>
</feature>
<evidence type="ECO:0000313" key="14">
    <source>
        <dbReference type="EMBL" id="EGL40884.1"/>
    </source>
</evidence>
<sequence>MDKVIAIVGPTAVGKTALSLALAKKLQAPLISGDAYQIYRHMNIGTAKPSAAELAGHRHYLIDIAEPGEPYSAALFCAQAKELIRRINAGGKIPVLVGGTGLYVQSLLEGYDFSAPSVTTAQRAQARQRIASLGETALRKYIIRETAWEPADWHELLANTNRLVRLVAAIEHGEGKKFVRAGKANGLVYDAYVIGLSLPRFILYQRIEQRIDRMIAAGWQQEAAYLLRCGYGTENQAMKAIGYEELAACIQGTLSLPQAIANIKTRTRRFAKRQWTWYRRMPYIHWFDKTAFASETSLVQTVWREVTAFFCRKE</sequence>
<keyword evidence="8 10" id="KW-0460">Magnesium</keyword>
<dbReference type="EC" id="2.5.1.75" evidence="10"/>
<dbReference type="NCBIfam" id="TIGR00174">
    <property type="entry name" value="miaA"/>
    <property type="match status" value="1"/>
</dbReference>
<feature type="binding site" evidence="10">
    <location>
        <begin position="9"/>
        <end position="16"/>
    </location>
    <ligand>
        <name>ATP</name>
        <dbReference type="ChEBI" id="CHEBI:30616"/>
    </ligand>
</feature>
<name>A0ABP2L5N2_9FIRM</name>
<evidence type="ECO:0000256" key="3">
    <source>
        <dbReference type="ARBA" id="ARBA00005842"/>
    </source>
</evidence>
<evidence type="ECO:0000256" key="8">
    <source>
        <dbReference type="ARBA" id="ARBA00022842"/>
    </source>
</evidence>
<keyword evidence="15" id="KW-1185">Reference proteome</keyword>
<dbReference type="PANTHER" id="PTHR11088">
    <property type="entry name" value="TRNA DIMETHYLALLYLTRANSFERASE"/>
    <property type="match status" value="1"/>
</dbReference>
<accession>A0ABP2L5N2</accession>
<comment type="catalytic activity">
    <reaction evidence="9 10 11">
        <text>adenosine(37) in tRNA + dimethylallyl diphosphate = N(6)-dimethylallyladenosine(37) in tRNA + diphosphate</text>
        <dbReference type="Rhea" id="RHEA:26482"/>
        <dbReference type="Rhea" id="RHEA-COMP:10162"/>
        <dbReference type="Rhea" id="RHEA-COMP:10375"/>
        <dbReference type="ChEBI" id="CHEBI:33019"/>
        <dbReference type="ChEBI" id="CHEBI:57623"/>
        <dbReference type="ChEBI" id="CHEBI:74411"/>
        <dbReference type="ChEBI" id="CHEBI:74415"/>
        <dbReference type="EC" id="2.5.1.75"/>
    </reaction>
</comment>
<comment type="function">
    <text evidence="2 10 12">Catalyzes the transfer of a dimethylallyl group onto the adenine at position 37 in tRNAs that read codons beginning with uridine, leading to the formation of N6-(dimethylallyl)adenosine (i(6)A).</text>
</comment>
<keyword evidence="4 10" id="KW-0808">Transferase</keyword>
<dbReference type="EMBL" id="AFIJ01000020">
    <property type="protein sequence ID" value="EGL40884.1"/>
    <property type="molecule type" value="Genomic_DNA"/>
</dbReference>
<evidence type="ECO:0000256" key="6">
    <source>
        <dbReference type="ARBA" id="ARBA00022741"/>
    </source>
</evidence>
<evidence type="ECO:0000256" key="2">
    <source>
        <dbReference type="ARBA" id="ARBA00003213"/>
    </source>
</evidence>
<dbReference type="Gene3D" id="3.40.50.300">
    <property type="entry name" value="P-loop containing nucleotide triphosphate hydrolases"/>
    <property type="match status" value="2"/>
</dbReference>
<evidence type="ECO:0000256" key="13">
    <source>
        <dbReference type="RuleBase" id="RU003785"/>
    </source>
</evidence>
<comment type="cofactor">
    <cofactor evidence="1 10">
        <name>Mg(2+)</name>
        <dbReference type="ChEBI" id="CHEBI:18420"/>
    </cofactor>
</comment>
<reference evidence="14 15" key="1">
    <citation type="submission" date="2011-04" db="EMBL/GenBank/DDBJ databases">
        <authorList>
            <person name="Harkins D.M."/>
            <person name="Madupu R."/>
            <person name="Durkin A.S."/>
            <person name="Torralba M."/>
            <person name="Methe B."/>
            <person name="Sutton G.G."/>
            <person name="Nelson K.E."/>
        </authorList>
    </citation>
    <scope>NUCLEOTIDE SEQUENCE [LARGE SCALE GENOMIC DNA]</scope>
    <source>
        <strain evidence="14 15">UPII 199-6</strain>
    </source>
</reference>
<evidence type="ECO:0000256" key="11">
    <source>
        <dbReference type="RuleBase" id="RU003783"/>
    </source>
</evidence>
<protein>
    <recommendedName>
        <fullName evidence="10">tRNA dimethylallyltransferase</fullName>
        <ecNumber evidence="10">2.5.1.75</ecNumber>
    </recommendedName>
    <alternativeName>
        <fullName evidence="10">Dimethylallyl diphosphate:tRNA dimethylallyltransferase</fullName>
        <shortName evidence="10">DMAPP:tRNA dimethylallyltransferase</shortName>
        <shortName evidence="10">DMATase</shortName>
    </alternativeName>
    <alternativeName>
        <fullName evidence="10">Isopentenyl-diphosphate:tRNA isopentenyltransferase</fullName>
        <shortName evidence="10">IPP transferase</shortName>
        <shortName evidence="10">IPPT</shortName>
        <shortName evidence="10">IPTase</shortName>
    </alternativeName>
</protein>
<evidence type="ECO:0000256" key="10">
    <source>
        <dbReference type="HAMAP-Rule" id="MF_00185"/>
    </source>
</evidence>
<dbReference type="InterPro" id="IPR018022">
    <property type="entry name" value="IPT"/>
</dbReference>
<dbReference type="SUPFAM" id="SSF52540">
    <property type="entry name" value="P-loop containing nucleoside triphosphate hydrolases"/>
    <property type="match status" value="2"/>
</dbReference>
<comment type="caution">
    <text evidence="10">Lacks conserved residue(s) required for the propagation of feature annotation.</text>
</comment>
<evidence type="ECO:0000313" key="15">
    <source>
        <dbReference type="Proteomes" id="UP000004018"/>
    </source>
</evidence>
<evidence type="ECO:0000256" key="1">
    <source>
        <dbReference type="ARBA" id="ARBA00001946"/>
    </source>
</evidence>
<organism evidence="14 15">
    <name type="scientific">Megasphaera lornae</name>
    <dbReference type="NCBI Taxonomy" id="1000568"/>
    <lineage>
        <taxon>Bacteria</taxon>
        <taxon>Bacillati</taxon>
        <taxon>Bacillota</taxon>
        <taxon>Negativicutes</taxon>
        <taxon>Veillonellales</taxon>
        <taxon>Veillonellaceae</taxon>
        <taxon>Megasphaera</taxon>
    </lineage>
</organism>
<evidence type="ECO:0000256" key="9">
    <source>
        <dbReference type="ARBA" id="ARBA00049563"/>
    </source>
</evidence>
<dbReference type="HAMAP" id="MF_00185">
    <property type="entry name" value="IPP_trans"/>
    <property type="match status" value="1"/>
</dbReference>
<evidence type="ECO:0000256" key="12">
    <source>
        <dbReference type="RuleBase" id="RU003784"/>
    </source>
</evidence>
<dbReference type="RefSeq" id="WP_007390915.1">
    <property type="nucleotide sequence ID" value="NZ_AFIJ01000020.1"/>
</dbReference>
<dbReference type="GO" id="GO:0052381">
    <property type="term" value="F:tRNA dimethylallyltransferase activity"/>
    <property type="evidence" value="ECO:0007669"/>
    <property type="project" value="UniProtKB-EC"/>
</dbReference>
<proteinExistence type="inferred from homology"/>
<dbReference type="InterPro" id="IPR039657">
    <property type="entry name" value="Dimethylallyltransferase"/>
</dbReference>
<comment type="subunit">
    <text evidence="10">Monomer.</text>
</comment>
<dbReference type="InterPro" id="IPR027417">
    <property type="entry name" value="P-loop_NTPase"/>
</dbReference>
<comment type="caution">
    <text evidence="14">The sequence shown here is derived from an EMBL/GenBank/DDBJ whole genome shotgun (WGS) entry which is preliminary data.</text>
</comment>
<dbReference type="PANTHER" id="PTHR11088:SF60">
    <property type="entry name" value="TRNA DIMETHYLALLYLTRANSFERASE"/>
    <property type="match status" value="1"/>
</dbReference>
<evidence type="ECO:0000256" key="5">
    <source>
        <dbReference type="ARBA" id="ARBA00022694"/>
    </source>
</evidence>
<evidence type="ECO:0000256" key="7">
    <source>
        <dbReference type="ARBA" id="ARBA00022840"/>
    </source>
</evidence>
<keyword evidence="6 10" id="KW-0547">Nucleotide-binding</keyword>